<evidence type="ECO:0000256" key="1">
    <source>
        <dbReference type="SAM" id="SignalP"/>
    </source>
</evidence>
<evidence type="ECO:0000313" key="4">
    <source>
        <dbReference type="Proteomes" id="UP000709295"/>
    </source>
</evidence>
<gene>
    <name evidence="3" type="ORF">JG688_00012654</name>
</gene>
<evidence type="ECO:0000259" key="2">
    <source>
        <dbReference type="SMART" id="SM00915"/>
    </source>
</evidence>
<comment type="caution">
    <text evidence="3">The sequence shown here is derived from an EMBL/GenBank/DDBJ whole genome shotgun (WGS) entry which is preliminary data.</text>
</comment>
<keyword evidence="1" id="KW-0732">Signal</keyword>
<dbReference type="EMBL" id="JAENGY010000998">
    <property type="protein sequence ID" value="KAG6953778.1"/>
    <property type="molecule type" value="Genomic_DNA"/>
</dbReference>
<feature type="domain" description="Jacalin-type lectin" evidence="2">
    <location>
        <begin position="36"/>
        <end position="168"/>
    </location>
</feature>
<dbReference type="SMART" id="SM00915">
    <property type="entry name" value="Jacalin"/>
    <property type="match status" value="1"/>
</dbReference>
<proteinExistence type="predicted"/>
<dbReference type="InterPro" id="IPR001229">
    <property type="entry name" value="Jacalin-like_lectin_dom"/>
</dbReference>
<reference evidence="3" key="1">
    <citation type="submission" date="2021-01" db="EMBL/GenBank/DDBJ databases">
        <title>Phytophthora aleatoria, a newly-described species from Pinus radiata is distinct from Phytophthora cactorum isolates based on comparative genomics.</title>
        <authorList>
            <person name="Mcdougal R."/>
            <person name="Panda P."/>
            <person name="Williams N."/>
            <person name="Studholme D.J."/>
        </authorList>
    </citation>
    <scope>NUCLEOTIDE SEQUENCE</scope>
    <source>
        <strain evidence="3">NZFS 4037</strain>
    </source>
</reference>
<sequence>MKFIIQALTTMAIVVGGAAALDNGVQMGVTFGGPHGKKYSDLDLASPGQTVRSITIRGNRRVDAVSLDVTDLAGQTTTFYHGGGGGHANTLTLAENEHIIGIEVHWDKYYGKTRVMYVEFTTDAGNTISGGKPVKNIGKDSAPEGYQLGGFVGICGKEIDSVGGIWTSIEPVA</sequence>
<keyword evidence="4" id="KW-1185">Reference proteome</keyword>
<protein>
    <recommendedName>
        <fullName evidence="2">Jacalin-type lectin domain-containing protein</fullName>
    </recommendedName>
</protein>
<evidence type="ECO:0000313" key="3">
    <source>
        <dbReference type="EMBL" id="KAG6953778.1"/>
    </source>
</evidence>
<feature type="chain" id="PRO_5035314945" description="Jacalin-type lectin domain-containing protein" evidence="1">
    <location>
        <begin position="21"/>
        <end position="173"/>
    </location>
</feature>
<name>A0A8J5IIV5_9STRA</name>
<feature type="signal peptide" evidence="1">
    <location>
        <begin position="1"/>
        <end position="20"/>
    </location>
</feature>
<dbReference type="AlphaFoldDB" id="A0A8J5IIV5"/>
<dbReference type="Pfam" id="PF01419">
    <property type="entry name" value="Jacalin"/>
    <property type="match status" value="1"/>
</dbReference>
<organism evidence="3 4">
    <name type="scientific">Phytophthora aleatoria</name>
    <dbReference type="NCBI Taxonomy" id="2496075"/>
    <lineage>
        <taxon>Eukaryota</taxon>
        <taxon>Sar</taxon>
        <taxon>Stramenopiles</taxon>
        <taxon>Oomycota</taxon>
        <taxon>Peronosporomycetes</taxon>
        <taxon>Peronosporales</taxon>
        <taxon>Peronosporaceae</taxon>
        <taxon>Phytophthora</taxon>
    </lineage>
</organism>
<dbReference type="Proteomes" id="UP000709295">
    <property type="component" value="Unassembled WGS sequence"/>
</dbReference>
<accession>A0A8J5IIV5</accession>